<dbReference type="Pfam" id="PF13683">
    <property type="entry name" value="rve_3"/>
    <property type="match status" value="1"/>
</dbReference>
<dbReference type="InterPro" id="IPR012337">
    <property type="entry name" value="RNaseH-like_sf"/>
</dbReference>
<dbReference type="SUPFAM" id="SSF53098">
    <property type="entry name" value="Ribonuclease H-like"/>
    <property type="match status" value="1"/>
</dbReference>
<proteinExistence type="predicted"/>
<evidence type="ECO:0000259" key="1">
    <source>
        <dbReference type="Pfam" id="PF13683"/>
    </source>
</evidence>
<comment type="caution">
    <text evidence="2">The sequence shown here is derived from an EMBL/GenBank/DDBJ whole genome shotgun (WGS) entry which is preliminary data.</text>
</comment>
<dbReference type="EMBL" id="BAOS01000019">
    <property type="protein sequence ID" value="GAX61222.1"/>
    <property type="molecule type" value="Genomic_DNA"/>
</dbReference>
<evidence type="ECO:0000313" key="2">
    <source>
        <dbReference type="EMBL" id="GAX61222.1"/>
    </source>
</evidence>
<dbReference type="GO" id="GO:0015074">
    <property type="term" value="P:DNA integration"/>
    <property type="evidence" value="ECO:0007669"/>
    <property type="project" value="InterPro"/>
</dbReference>
<gene>
    <name evidence="2" type="ORF">SCALIN_C19_0016</name>
</gene>
<evidence type="ECO:0000313" key="3">
    <source>
        <dbReference type="Proteomes" id="UP000218542"/>
    </source>
</evidence>
<dbReference type="Proteomes" id="UP000218542">
    <property type="component" value="Unassembled WGS sequence"/>
</dbReference>
<dbReference type="InterPro" id="IPR001584">
    <property type="entry name" value="Integrase_cat-core"/>
</dbReference>
<keyword evidence="3" id="KW-1185">Reference proteome</keyword>
<reference evidence="3" key="1">
    <citation type="journal article" date="2017" name="Environ. Microbiol. Rep.">
        <title>Genetic Diversity of Marine Anaerobic Ammonium-Oxidizing Bacteria as Revealed by Genomic and Proteomic Analyses of 'Candidatus Scalindua japonica'.</title>
        <authorList>
            <person name="Oshiki M."/>
            <person name="Mizuto K."/>
            <person name="Kimura Z."/>
            <person name="Kindaichi T."/>
            <person name="Satoh H."/>
            <person name="Okabe S."/>
        </authorList>
    </citation>
    <scope>NUCLEOTIDE SEQUENCE [LARGE SCALE GENOMIC DNA]</scope>
    <source>
        <strain evidence="3">husup-a2</strain>
    </source>
</reference>
<organism evidence="2 3">
    <name type="scientific">Candidatus Scalindua japonica</name>
    <dbReference type="NCBI Taxonomy" id="1284222"/>
    <lineage>
        <taxon>Bacteria</taxon>
        <taxon>Pseudomonadati</taxon>
        <taxon>Planctomycetota</taxon>
        <taxon>Candidatus Brocadiia</taxon>
        <taxon>Candidatus Brocadiales</taxon>
        <taxon>Candidatus Scalinduaceae</taxon>
        <taxon>Candidatus Scalindua</taxon>
    </lineage>
</organism>
<name>A0A286TZA9_9BACT</name>
<protein>
    <submittedName>
        <fullName evidence="2">Transposase and inactivated derivative</fullName>
    </submittedName>
</protein>
<dbReference type="AlphaFoldDB" id="A0A286TZA9"/>
<accession>A0A286TZA9</accession>
<feature type="domain" description="Integrase catalytic" evidence="1">
    <location>
        <begin position="12"/>
        <end position="61"/>
    </location>
</feature>
<sequence>MDGRGRYLDIIFVERLWRTVKVEEVYLRDYDTVTEAVYYLGRYFKFYNYERLHESLGYQTPAEVYFGVFAPPVALRAPSGAKAPKVGDKSI</sequence>